<dbReference type="Gene3D" id="3.30.460.10">
    <property type="entry name" value="Beta Polymerase, domain 2"/>
    <property type="match status" value="1"/>
</dbReference>
<keyword evidence="4" id="KW-1185">Reference proteome</keyword>
<comment type="caution">
    <text evidence="3">The sequence shown here is derived from an EMBL/GenBank/DDBJ whole genome shotgun (WGS) entry which is preliminary data.</text>
</comment>
<dbReference type="PANTHER" id="PTHR47837:SF2">
    <property type="entry name" value="GTP PYROPHOSPHOKINASE YWAC"/>
    <property type="match status" value="1"/>
</dbReference>
<dbReference type="Proteomes" id="UP001174208">
    <property type="component" value="Unassembled WGS sequence"/>
</dbReference>
<protein>
    <submittedName>
        <fullName evidence="3">GTP pyrophosphokinase family protein</fullName>
    </submittedName>
</protein>
<dbReference type="InterPro" id="IPR052366">
    <property type="entry name" value="GTP_Pyrophosphokinase"/>
</dbReference>
<reference evidence="3" key="1">
    <citation type="submission" date="2023-06" db="EMBL/GenBank/DDBJ databases">
        <title>MT1 and MT2 Draft Genomes of Novel Species.</title>
        <authorList>
            <person name="Venkateswaran K."/>
        </authorList>
    </citation>
    <scope>NUCLEOTIDE SEQUENCE</scope>
    <source>
        <strain evidence="3">F6_8S_P_1B</strain>
    </source>
</reference>
<proteinExistence type="predicted"/>
<feature type="compositionally biased region" description="Low complexity" evidence="1">
    <location>
        <begin position="1"/>
        <end position="16"/>
    </location>
</feature>
<dbReference type="SMART" id="SM00954">
    <property type="entry name" value="RelA_SpoT"/>
    <property type="match status" value="1"/>
</dbReference>
<dbReference type="RefSeq" id="WP_301209934.1">
    <property type="nucleotide sequence ID" value="NZ_JAROCF010000001.1"/>
</dbReference>
<feature type="region of interest" description="Disordered" evidence="1">
    <location>
        <begin position="1"/>
        <end position="25"/>
    </location>
</feature>
<dbReference type="InterPro" id="IPR007685">
    <property type="entry name" value="RelA_SpoT"/>
</dbReference>
<dbReference type="SUPFAM" id="SSF81301">
    <property type="entry name" value="Nucleotidyltransferase"/>
    <property type="match status" value="1"/>
</dbReference>
<dbReference type="Gene3D" id="1.10.287.860">
    <property type="entry name" value="Nucleotidyltransferase"/>
    <property type="match status" value="1"/>
</dbReference>
<evidence type="ECO:0000313" key="3">
    <source>
        <dbReference type="EMBL" id="MDN4613122.1"/>
    </source>
</evidence>
<dbReference type="PANTHER" id="PTHR47837">
    <property type="entry name" value="GTP PYROPHOSPHOKINASE YJBM"/>
    <property type="match status" value="1"/>
</dbReference>
<name>A0ABT8K7K0_9MICO</name>
<evidence type="ECO:0000259" key="2">
    <source>
        <dbReference type="SMART" id="SM00954"/>
    </source>
</evidence>
<dbReference type="EMBL" id="JAROCF010000001">
    <property type="protein sequence ID" value="MDN4613122.1"/>
    <property type="molecule type" value="Genomic_DNA"/>
</dbReference>
<dbReference type="Pfam" id="PF04607">
    <property type="entry name" value="RelA_SpoT"/>
    <property type="match status" value="1"/>
</dbReference>
<organism evidence="3 4">
    <name type="scientific">Leifsonia williamsii</name>
    <dbReference type="NCBI Taxonomy" id="3035919"/>
    <lineage>
        <taxon>Bacteria</taxon>
        <taxon>Bacillati</taxon>
        <taxon>Actinomycetota</taxon>
        <taxon>Actinomycetes</taxon>
        <taxon>Micrococcales</taxon>
        <taxon>Microbacteriaceae</taxon>
        <taxon>Leifsonia</taxon>
    </lineage>
</organism>
<dbReference type="InterPro" id="IPR043519">
    <property type="entry name" value="NT_sf"/>
</dbReference>
<accession>A0ABT8K7K0</accession>
<gene>
    <name evidence="3" type="ORF">P5G50_01545</name>
</gene>
<feature type="domain" description="RelA/SpoT" evidence="2">
    <location>
        <begin position="97"/>
        <end position="220"/>
    </location>
</feature>
<dbReference type="CDD" id="cd05399">
    <property type="entry name" value="NT_Rel-Spo_like"/>
    <property type="match status" value="1"/>
</dbReference>
<evidence type="ECO:0000313" key="4">
    <source>
        <dbReference type="Proteomes" id="UP001174208"/>
    </source>
</evidence>
<evidence type="ECO:0000256" key="1">
    <source>
        <dbReference type="SAM" id="MobiDB-lite"/>
    </source>
</evidence>
<sequence>MPQDLDADAAPAPQGPFTGPAPLAGEHGGPLLSSRAIEALQSIDPDTLSEVQAFRADFARFIMPYKFGIDEISTKVSILREEFAELHDYNPIEHISSRLKSAESIEQKVVRKNCEPSFEAIRDAITDIAGVRIVCSFVSDVYRVFELLTAQEDVRVLRVKDYIAHPKPNGYKSLHVIVEVPVFLSGGPVDVPVEIQLRTVAMDFWASLEHKIYYKYDGEVPGALLRDLTAAASTAGQLDVTMEGLHRQVRGDTGGVQYTLPQRV</sequence>